<protein>
    <submittedName>
        <fullName evidence="2">Serine/threonine protein kinase</fullName>
    </submittedName>
</protein>
<evidence type="ECO:0000313" key="3">
    <source>
        <dbReference type="Proteomes" id="UP000285478"/>
    </source>
</evidence>
<keyword evidence="2" id="KW-0418">Kinase</keyword>
<keyword evidence="2" id="KW-0723">Serine/threonine-protein kinase</keyword>
<dbReference type="InterPro" id="IPR011990">
    <property type="entry name" value="TPR-like_helical_dom_sf"/>
</dbReference>
<dbReference type="Gene3D" id="1.10.510.10">
    <property type="entry name" value="Transferase(Phosphotransferase) domain 1"/>
    <property type="match status" value="1"/>
</dbReference>
<name>A0A451G4B5_9GAMM</name>
<dbReference type="PROSITE" id="PS50011">
    <property type="entry name" value="PROTEIN_KINASE_DOM"/>
    <property type="match status" value="1"/>
</dbReference>
<dbReference type="InterPro" id="IPR000719">
    <property type="entry name" value="Prot_kinase_dom"/>
</dbReference>
<organism evidence="2 3">
    <name type="scientific">Hydrogenovibrio thermophilus</name>
    <dbReference type="NCBI Taxonomy" id="265883"/>
    <lineage>
        <taxon>Bacteria</taxon>
        <taxon>Pseudomonadati</taxon>
        <taxon>Pseudomonadota</taxon>
        <taxon>Gammaproteobacteria</taxon>
        <taxon>Thiotrichales</taxon>
        <taxon>Piscirickettsiaceae</taxon>
        <taxon>Hydrogenovibrio</taxon>
    </lineage>
</organism>
<gene>
    <name evidence="2" type="ORF">EPV75_00765</name>
</gene>
<dbReference type="SMART" id="SM00671">
    <property type="entry name" value="SEL1"/>
    <property type="match status" value="3"/>
</dbReference>
<dbReference type="InterPro" id="IPR050767">
    <property type="entry name" value="Sel1_AlgK"/>
</dbReference>
<dbReference type="EMBL" id="CP035033">
    <property type="protein sequence ID" value="QAB14307.1"/>
    <property type="molecule type" value="Genomic_DNA"/>
</dbReference>
<evidence type="ECO:0000259" key="1">
    <source>
        <dbReference type="PROSITE" id="PS50011"/>
    </source>
</evidence>
<dbReference type="GO" id="GO:0005524">
    <property type="term" value="F:ATP binding"/>
    <property type="evidence" value="ECO:0007669"/>
    <property type="project" value="InterPro"/>
</dbReference>
<dbReference type="SMART" id="SM00220">
    <property type="entry name" value="S_TKc"/>
    <property type="match status" value="1"/>
</dbReference>
<dbReference type="RefSeq" id="WP_127120335.1">
    <property type="nucleotide sequence ID" value="NZ_CP035033.1"/>
</dbReference>
<dbReference type="Pfam" id="PF00069">
    <property type="entry name" value="Pkinase"/>
    <property type="match status" value="1"/>
</dbReference>
<dbReference type="AlphaFoldDB" id="A0A451G4B5"/>
<dbReference type="Gene3D" id="1.25.40.10">
    <property type="entry name" value="Tetratricopeptide repeat domain"/>
    <property type="match status" value="1"/>
</dbReference>
<feature type="domain" description="Protein kinase" evidence="1">
    <location>
        <begin position="17"/>
        <end position="266"/>
    </location>
</feature>
<dbReference type="InterPro" id="IPR006597">
    <property type="entry name" value="Sel1-like"/>
</dbReference>
<dbReference type="Proteomes" id="UP000285478">
    <property type="component" value="Chromosome"/>
</dbReference>
<reference evidence="2 3" key="1">
    <citation type="journal article" date="2018" name="Environ. Microbiol.">
        <title>Genomes of ubiquitous marine and hypersaline Hydrogenovibrio, Thiomicrorhabdus and Thiomicrospira spp. encode a diversity of mechanisms to sustain chemolithoautotrophy in heterogeneous environments.</title>
        <authorList>
            <person name="Scott K.M."/>
            <person name="Williams J."/>
            <person name="Porter C.M.B."/>
            <person name="Russel S."/>
            <person name="Harmer T.L."/>
            <person name="Paul J.H."/>
            <person name="Antonen K.M."/>
            <person name="Bridges M.K."/>
            <person name="Camper G.J."/>
            <person name="Campla C.K."/>
            <person name="Casella L.G."/>
            <person name="Chase E."/>
            <person name="Conrad J.W."/>
            <person name="Cruz M.C."/>
            <person name="Dunlap D.S."/>
            <person name="Duran L."/>
            <person name="Fahsbender E.M."/>
            <person name="Goldsmith D.B."/>
            <person name="Keeley R.F."/>
            <person name="Kondoff M.R."/>
            <person name="Kussy B.I."/>
            <person name="Lane M.K."/>
            <person name="Lawler S."/>
            <person name="Leigh B.A."/>
            <person name="Lewis C."/>
            <person name="Lostal L.M."/>
            <person name="Marking D."/>
            <person name="Mancera P.A."/>
            <person name="McClenthan E.C."/>
            <person name="McIntyre E.A."/>
            <person name="Mine J.A."/>
            <person name="Modi S."/>
            <person name="Moore B.D."/>
            <person name="Morgan W.A."/>
            <person name="Nelson K.M."/>
            <person name="Nguyen K.N."/>
            <person name="Ogburn N."/>
            <person name="Parrino D.G."/>
            <person name="Pedapudi A.D."/>
            <person name="Pelham R.P."/>
            <person name="Preece A.M."/>
            <person name="Rampersad E.A."/>
            <person name="Richardson J.C."/>
            <person name="Rodgers C.M."/>
            <person name="Schaffer B.L."/>
            <person name="Sheridan N.E."/>
            <person name="Solone M.R."/>
            <person name="Staley Z.R."/>
            <person name="Tabuchi M."/>
            <person name="Waide R.J."/>
            <person name="Wanjugi P.W."/>
            <person name="Young S."/>
            <person name="Clum A."/>
            <person name="Daum C."/>
            <person name="Huntemann M."/>
            <person name="Ivanova N."/>
            <person name="Kyrpides N."/>
            <person name="Mikhailova N."/>
            <person name="Palaniappan K."/>
            <person name="Pillay M."/>
            <person name="Reddy T.B.K."/>
            <person name="Shapiro N."/>
            <person name="Stamatis D."/>
            <person name="Varghese N."/>
            <person name="Woyke T."/>
            <person name="Boden R."/>
            <person name="Freyermuth S.K."/>
            <person name="Kerfeld C.A."/>
        </authorList>
    </citation>
    <scope>NUCLEOTIDE SEQUENCE [LARGE SCALE GENOMIC DNA]</scope>
    <source>
        <strain evidence="2 3">JR-2</strain>
    </source>
</reference>
<evidence type="ECO:0000313" key="2">
    <source>
        <dbReference type="EMBL" id="QAB14307.1"/>
    </source>
</evidence>
<dbReference type="PANTHER" id="PTHR11102">
    <property type="entry name" value="SEL-1-LIKE PROTEIN"/>
    <property type="match status" value="1"/>
</dbReference>
<dbReference type="SUPFAM" id="SSF81901">
    <property type="entry name" value="HCP-like"/>
    <property type="match status" value="1"/>
</dbReference>
<dbReference type="GO" id="GO:0004674">
    <property type="term" value="F:protein serine/threonine kinase activity"/>
    <property type="evidence" value="ECO:0007669"/>
    <property type="project" value="UniProtKB-KW"/>
</dbReference>
<sequence length="457" mass="52425">MSQTRSVKNPIYIQDDLSDIKLLCEEGSLSVFTAKQTSESGDSKQTVRVLTDIHNHYALKREKDLLHYLNKFSDDFPKFNEIRKEGFSYLKFFDFVGKKSLKDVVKKKGVLSPEEAKKLLEHMVSALDKVHGVGFVHTRIRPENIIAGKDHYYLVDWGGAIPALSSFETEVLLGDQKYCPPERLNGEYDAAGDIYLLGCVLYFALTGKHIYRLNKVEHYFDQLYAHAFHTPRKLNALPVFWRQLIVWMTQKSPKDRPGLVDLQQWLKDESVPKEIRQQKPETVKGFPEDSLAVLADSHYLYALFKKATLHDASGDVESAFNLYETCAFRGYTRAENNLGLMYEKGKVVRQSYIKAMNMFYQAYEKGNPYGAYNLGYIFEKGWGVDVNLAKAYQLYKYAAMRGHLAAQNRLGECYLDGKGVDVDVVQARFWFGMAAHYGNEMASQNIRRLLTETRRAV</sequence>
<proteinExistence type="predicted"/>
<keyword evidence="2" id="KW-0808">Transferase</keyword>
<dbReference type="Pfam" id="PF08238">
    <property type="entry name" value="Sel1"/>
    <property type="match status" value="3"/>
</dbReference>
<dbReference type="KEGG" id="htr:EPV75_00765"/>
<keyword evidence="3" id="KW-1185">Reference proteome</keyword>
<dbReference type="PANTHER" id="PTHR11102:SF160">
    <property type="entry name" value="ERAD-ASSOCIATED E3 UBIQUITIN-PROTEIN LIGASE COMPONENT HRD3"/>
    <property type="match status" value="1"/>
</dbReference>
<dbReference type="InterPro" id="IPR011009">
    <property type="entry name" value="Kinase-like_dom_sf"/>
</dbReference>
<dbReference type="SUPFAM" id="SSF56112">
    <property type="entry name" value="Protein kinase-like (PK-like)"/>
    <property type="match status" value="1"/>
</dbReference>
<accession>A0A451G4B5</accession>